<organism evidence="1 2">
    <name type="scientific">Botrytis fragariae</name>
    <dbReference type="NCBI Taxonomy" id="1964551"/>
    <lineage>
        <taxon>Eukaryota</taxon>
        <taxon>Fungi</taxon>
        <taxon>Dikarya</taxon>
        <taxon>Ascomycota</taxon>
        <taxon>Pezizomycotina</taxon>
        <taxon>Leotiomycetes</taxon>
        <taxon>Helotiales</taxon>
        <taxon>Sclerotiniaceae</taxon>
        <taxon>Botrytis</taxon>
    </lineage>
</organism>
<evidence type="ECO:0000313" key="1">
    <source>
        <dbReference type="EMBL" id="KAF5871068.1"/>
    </source>
</evidence>
<sequence length="137" mass="15999">MKANEPQLWGLLIVLTREKTFQNGGRKENMNAYSKKRDWYLGDFLDSSLSLLHHAVCAPCRSFWISVVTKHYLMIRMAGKKVLGTRSLAYEAQYEKYRAVLYLEGTKLMYIPYAPIILVVYRCTLGNDLVRFPKWIN</sequence>
<dbReference type="GeneID" id="59261644"/>
<dbReference type="RefSeq" id="XP_037190015.1">
    <property type="nucleotide sequence ID" value="XM_037337952.1"/>
</dbReference>
<reference evidence="1 2" key="1">
    <citation type="journal article" date="2020" name="Phytopathology">
        <title>A high-quality genome resource of Botrytis fragariae, a new and rapidly spreading fungal pathogen causing strawberry gray mold in the U.S.A.</title>
        <authorList>
            <person name="Wu Y."/>
            <person name="Saski C.A."/>
            <person name="Schnabel G."/>
            <person name="Xiao S."/>
            <person name="Hu M."/>
        </authorList>
    </citation>
    <scope>NUCLEOTIDE SEQUENCE [LARGE SCALE GENOMIC DNA]</scope>
    <source>
        <strain evidence="1 2">BVB16</strain>
    </source>
</reference>
<comment type="caution">
    <text evidence="1">The sequence shown here is derived from an EMBL/GenBank/DDBJ whole genome shotgun (WGS) entry which is preliminary data.</text>
</comment>
<name>A0A8H6EG97_9HELO</name>
<dbReference type="Proteomes" id="UP000531561">
    <property type="component" value="Unassembled WGS sequence"/>
</dbReference>
<accession>A0A8H6EG97</accession>
<dbReference type="EMBL" id="JABFCT010000012">
    <property type="protein sequence ID" value="KAF5871068.1"/>
    <property type="molecule type" value="Genomic_DNA"/>
</dbReference>
<keyword evidence="2" id="KW-1185">Reference proteome</keyword>
<gene>
    <name evidence="1" type="ORF">Bfra_007581</name>
</gene>
<protein>
    <submittedName>
        <fullName evidence="1">Uncharacterized protein</fullName>
    </submittedName>
</protein>
<dbReference type="OrthoDB" id="10591209at2759"/>
<proteinExistence type="predicted"/>
<evidence type="ECO:0000313" key="2">
    <source>
        <dbReference type="Proteomes" id="UP000531561"/>
    </source>
</evidence>
<dbReference type="AlphaFoldDB" id="A0A8H6EG97"/>